<feature type="transmembrane region" description="Helical" evidence="7">
    <location>
        <begin position="97"/>
        <end position="114"/>
    </location>
</feature>
<keyword evidence="4 7" id="KW-1133">Transmembrane helix</keyword>
<evidence type="ECO:0000256" key="2">
    <source>
        <dbReference type="ARBA" id="ARBA00007802"/>
    </source>
</evidence>
<comment type="caution">
    <text evidence="8">The sequence shown here is derived from an EMBL/GenBank/DDBJ whole genome shotgun (WGS) entry which is preliminary data.</text>
</comment>
<evidence type="ECO:0000256" key="3">
    <source>
        <dbReference type="ARBA" id="ARBA00022692"/>
    </source>
</evidence>
<feature type="region of interest" description="Disordered" evidence="6">
    <location>
        <begin position="444"/>
        <end position="464"/>
    </location>
</feature>
<dbReference type="InterPro" id="IPR007688">
    <property type="entry name" value="Conjugal_tfr_TrbL/VirB6"/>
</dbReference>
<name>J1IYA1_9HYPH</name>
<comment type="subcellular location">
    <subcellularLocation>
        <location evidence="1">Membrane</location>
        <topology evidence="1">Multi-pass membrane protein</topology>
    </subcellularLocation>
</comment>
<dbReference type="EMBL" id="AIME01000001">
    <property type="protein sequence ID" value="EJF76260.1"/>
    <property type="molecule type" value="Genomic_DNA"/>
</dbReference>
<dbReference type="RefSeq" id="WP_005864542.1">
    <property type="nucleotide sequence ID" value="NZ_JH725020.1"/>
</dbReference>
<dbReference type="STRING" id="1094551.MEC_00063"/>
<feature type="transmembrane region" description="Helical" evidence="7">
    <location>
        <begin position="67"/>
        <end position="85"/>
    </location>
</feature>
<accession>J1IYA1</accession>
<dbReference type="InterPro" id="IPR014150">
    <property type="entry name" value="Conjugal_tfr_TrbL"/>
</dbReference>
<dbReference type="NCBIfam" id="TIGR02783">
    <property type="entry name" value="TrbL_P"/>
    <property type="match status" value="1"/>
</dbReference>
<evidence type="ECO:0000256" key="7">
    <source>
        <dbReference type="SAM" id="Phobius"/>
    </source>
</evidence>
<dbReference type="OrthoDB" id="7304151at2"/>
<organism evidence="8 9">
    <name type="scientific">Bartonella alsatica IBS 382</name>
    <dbReference type="NCBI Taxonomy" id="1094551"/>
    <lineage>
        <taxon>Bacteria</taxon>
        <taxon>Pseudomonadati</taxon>
        <taxon>Pseudomonadota</taxon>
        <taxon>Alphaproteobacteria</taxon>
        <taxon>Hyphomicrobiales</taxon>
        <taxon>Bartonellaceae</taxon>
        <taxon>Bartonella</taxon>
    </lineage>
</organism>
<dbReference type="AlphaFoldDB" id="J1IYA1"/>
<dbReference type="HOGENOM" id="CLU_030486_2_0_5"/>
<feature type="transmembrane region" description="Helical" evidence="7">
    <location>
        <begin position="12"/>
        <end position="33"/>
    </location>
</feature>
<evidence type="ECO:0000256" key="6">
    <source>
        <dbReference type="SAM" id="MobiDB-lite"/>
    </source>
</evidence>
<reference evidence="8 9" key="1">
    <citation type="submission" date="2012-03" db="EMBL/GenBank/DDBJ databases">
        <title>The Genome Sequence of Bartonella alsatica IBS 382.</title>
        <authorList>
            <consortium name="The Broad Institute Genome Sequencing Platform"/>
            <consortium name="The Broad Institute Genome Sequencing Center for Infectious Disease"/>
            <person name="Feldgarden M."/>
            <person name="Kirby J."/>
            <person name="Kosoy M."/>
            <person name="Birtles R."/>
            <person name="Probert W.S."/>
            <person name="Chiaraviglio L."/>
            <person name="Young S.K."/>
            <person name="Zeng Q."/>
            <person name="Gargeya S."/>
            <person name="Fitzgerald M."/>
            <person name="Haas B."/>
            <person name="Abouelleil A."/>
            <person name="Alvarado L."/>
            <person name="Arachchi H.M."/>
            <person name="Berlin A."/>
            <person name="Chapman S.B."/>
            <person name="Gearin G."/>
            <person name="Goldberg J."/>
            <person name="Griggs A."/>
            <person name="Gujja S."/>
            <person name="Hansen M."/>
            <person name="Heiman D."/>
            <person name="Howarth C."/>
            <person name="Larimer J."/>
            <person name="Lui A."/>
            <person name="MacDonald P.J.P."/>
            <person name="McCowen C."/>
            <person name="Montmayeur A."/>
            <person name="Murphy C."/>
            <person name="Neiman D."/>
            <person name="Pearson M."/>
            <person name="Priest M."/>
            <person name="Roberts A."/>
            <person name="Saif S."/>
            <person name="Shea T."/>
            <person name="Sisk P."/>
            <person name="Stolte C."/>
            <person name="Sykes S."/>
            <person name="Wortman J."/>
            <person name="Nusbaum C."/>
            <person name="Birren B."/>
        </authorList>
    </citation>
    <scope>NUCLEOTIDE SEQUENCE [LARGE SCALE GENOMIC DNA]</scope>
    <source>
        <strain evidence="8 9">IBS 382</strain>
    </source>
</reference>
<feature type="compositionally biased region" description="Polar residues" evidence="6">
    <location>
        <begin position="358"/>
        <end position="372"/>
    </location>
</feature>
<evidence type="ECO:0000256" key="1">
    <source>
        <dbReference type="ARBA" id="ARBA00004141"/>
    </source>
</evidence>
<evidence type="ECO:0000313" key="9">
    <source>
        <dbReference type="Proteomes" id="UP000008761"/>
    </source>
</evidence>
<sequence length="542" mass="56348">MKNDQVLKNKKLILLMLFLLVLGCVFFTDVSFADSLDQTKSFNSLLDLIQKQSNNWYSKLHYYGFRLFWSLAVFQLLFSFIPLLFKQSDIADFFGEFVKFILVIGFFAALLEYSQEWGTAIIESFRTAAADASGRGRGLFPGDIMGEASKIMEAMANVSTWNPITAVLIAIQSVIVFLCFGFIAVLLAISLIESYIVINASVIFMGFGASQWTREISITTFRYAVSVGAKLFVMTLLVTLITDSMISWKNAYVYSSASNWTLLGLALLSAYLTKTIPEIVAGLISGSSGGTGATIGAMSGAAVGAAVAVASGGVSAAAGGASTAGGTGSVLGGGASGGTDAGVSGSGSVMGAGNNINASQMTGNSFKDSGNKPQFGGNPRVAGGGNQSTRTNQPQAGLVSLDQAGLVSLDQAGSVSSDQAGLVSLDQAGSVSSDQAGLVSLDQAGSVSPDQAGSISPDQAGSVSSKLRNFADTGLRVSGTMASLCVPGMEGAENLNLNTPYLLPENNDIQFSNNSNPQSNEMETSSIIENTISGTSSEIERN</sequence>
<dbReference type="Proteomes" id="UP000008761">
    <property type="component" value="Unassembled WGS sequence"/>
</dbReference>
<feature type="region of interest" description="Disordered" evidence="6">
    <location>
        <begin position="508"/>
        <end position="542"/>
    </location>
</feature>
<dbReference type="GO" id="GO:0030255">
    <property type="term" value="P:protein secretion by the type IV secretion system"/>
    <property type="evidence" value="ECO:0007669"/>
    <property type="project" value="InterPro"/>
</dbReference>
<dbReference type="PROSITE" id="PS51257">
    <property type="entry name" value="PROKAR_LIPOPROTEIN"/>
    <property type="match status" value="1"/>
</dbReference>
<evidence type="ECO:0000256" key="4">
    <source>
        <dbReference type="ARBA" id="ARBA00022989"/>
    </source>
</evidence>
<evidence type="ECO:0000256" key="5">
    <source>
        <dbReference type="ARBA" id="ARBA00023136"/>
    </source>
</evidence>
<protein>
    <submittedName>
        <fullName evidence="8">P-type conjugative transfer protein TrbL</fullName>
    </submittedName>
</protein>
<dbReference type="GO" id="GO:0016020">
    <property type="term" value="C:membrane"/>
    <property type="evidence" value="ECO:0007669"/>
    <property type="project" value="UniProtKB-SubCell"/>
</dbReference>
<dbReference type="PATRIC" id="fig|1094551.3.peg.80"/>
<feature type="transmembrane region" description="Helical" evidence="7">
    <location>
        <begin position="220"/>
        <end position="240"/>
    </location>
</feature>
<gene>
    <name evidence="8" type="ORF">MEC_00063</name>
</gene>
<feature type="region of interest" description="Disordered" evidence="6">
    <location>
        <begin position="358"/>
        <end position="393"/>
    </location>
</feature>
<feature type="transmembrane region" description="Helical" evidence="7">
    <location>
        <begin position="196"/>
        <end position="214"/>
    </location>
</feature>
<feature type="transmembrane region" description="Helical" evidence="7">
    <location>
        <begin position="164"/>
        <end position="189"/>
    </location>
</feature>
<proteinExistence type="inferred from homology"/>
<dbReference type="eggNOG" id="COG3846">
    <property type="taxonomic scope" value="Bacteria"/>
</dbReference>
<evidence type="ECO:0000313" key="8">
    <source>
        <dbReference type="EMBL" id="EJF76260.1"/>
    </source>
</evidence>
<dbReference type="Pfam" id="PF04610">
    <property type="entry name" value="TrbL"/>
    <property type="match status" value="1"/>
</dbReference>
<keyword evidence="3 7" id="KW-0812">Transmembrane</keyword>
<keyword evidence="5 7" id="KW-0472">Membrane</keyword>
<comment type="similarity">
    <text evidence="2">Belongs to the TrbL/VirB6 family.</text>
</comment>